<proteinExistence type="predicted"/>
<name>A0A8S9LRU7_BRACR</name>
<dbReference type="EMBL" id="QGKY02000089">
    <property type="protein sequence ID" value="KAF2610324.1"/>
    <property type="molecule type" value="Genomic_DNA"/>
</dbReference>
<sequence length="163" mass="18323">MEKAKQDDGLADLSDLLGNMVESGMRRAAISCGIEIAFLLDEKCHKTLWSRDNRIHKLTKELSVEIQVSFFEEANNAHYNSVSIGYVDEVTSVFIGSCIFLMGQYWCNVLVCYLLGSTVSRGSSSYGTEYCFISLPLAVNFKTRDWIRVIIGVEARKGMLEIM</sequence>
<gene>
    <name evidence="1" type="ORF">F2Q70_00009902</name>
</gene>
<comment type="caution">
    <text evidence="1">The sequence shown here is derived from an EMBL/GenBank/DDBJ whole genome shotgun (WGS) entry which is preliminary data.</text>
</comment>
<accession>A0A8S9LRU7</accession>
<reference evidence="1" key="1">
    <citation type="submission" date="2019-12" db="EMBL/GenBank/DDBJ databases">
        <title>Genome sequencing and annotation of Brassica cretica.</title>
        <authorList>
            <person name="Studholme D.J."/>
            <person name="Sarris P.F."/>
        </authorList>
    </citation>
    <scope>NUCLEOTIDE SEQUENCE</scope>
    <source>
        <strain evidence="1">PFS-102/07</strain>
        <tissue evidence="1">Leaf</tissue>
    </source>
</reference>
<protein>
    <submittedName>
        <fullName evidence="1">Uncharacterized protein</fullName>
    </submittedName>
</protein>
<dbReference type="AlphaFoldDB" id="A0A8S9LRU7"/>
<evidence type="ECO:0000313" key="1">
    <source>
        <dbReference type="EMBL" id="KAF2610324.1"/>
    </source>
</evidence>
<organism evidence="1">
    <name type="scientific">Brassica cretica</name>
    <name type="common">Mustard</name>
    <dbReference type="NCBI Taxonomy" id="69181"/>
    <lineage>
        <taxon>Eukaryota</taxon>
        <taxon>Viridiplantae</taxon>
        <taxon>Streptophyta</taxon>
        <taxon>Embryophyta</taxon>
        <taxon>Tracheophyta</taxon>
        <taxon>Spermatophyta</taxon>
        <taxon>Magnoliopsida</taxon>
        <taxon>eudicotyledons</taxon>
        <taxon>Gunneridae</taxon>
        <taxon>Pentapetalae</taxon>
        <taxon>rosids</taxon>
        <taxon>malvids</taxon>
        <taxon>Brassicales</taxon>
        <taxon>Brassicaceae</taxon>
        <taxon>Brassiceae</taxon>
        <taxon>Brassica</taxon>
    </lineage>
</organism>